<evidence type="ECO:0000259" key="13">
    <source>
        <dbReference type="PROSITE" id="PS50893"/>
    </source>
</evidence>
<dbReference type="GO" id="GO:0005524">
    <property type="term" value="F:ATP binding"/>
    <property type="evidence" value="ECO:0007669"/>
    <property type="project" value="UniProtKB-KW"/>
</dbReference>
<evidence type="ECO:0000256" key="4">
    <source>
        <dbReference type="ARBA" id="ARBA00022730"/>
    </source>
</evidence>
<sequence>MNYLSVENLTKYYGEFPMFENISFGLEEGQKCALVAKNGSGKTTLLNILIGKDMPDSGEVAFNQNISIGYLEQDPKFEEGQTVIDFIFQSDLPKVKALKEYQHIVGLEDYSEEGLKKLEKATHQMEELKAWDFEARVRQVLSTFNIHDVSLKVDRLSGGQKKRVALARILIEEPNFLILDEPTNHLDLDMIEWLEEYLTRSRMTLLLVTHDRYFLDRICNEIIELSDGTIYKHRGNYSYYIENKAQREAQQAAEVDKAKNLMRKELDWVRRMPKARGTKAKYRMDAFKDLKKKAHSGKKEEKLEMSVQMNRMGKKILEIENLNKAFDDKKILEDFNYVFKRKERVGIVGKNGVGKSTFLNIVMGLESADSGELVKGETIVYGYFSQSGMQISDDKRVIDVIKEIADVIPVAGGRTLTASQFLNTFLFPPEQQYSYVSTLSGGEKRRLYLLTILMKNPNFLILDEPTNDLDLMTLSVLEDFLETFDGCLIVVSHDRYFMDKLVDHLFIFEGEGQVKDFNGKYSDYRDFLDEQEREKKRLEKEAKKVEQDKEQKQKKPQAKKLSYKERKEYEALEAEIETLETEKEEINEKLGSGEITDHEELVKLSERVGELMELIDEKMMRWMELDEIANAE</sequence>
<evidence type="ECO:0000256" key="12">
    <source>
        <dbReference type="SAM" id="MobiDB-lite"/>
    </source>
</evidence>
<reference evidence="14 15" key="1">
    <citation type="submission" date="2018-03" db="EMBL/GenBank/DDBJ databases">
        <title>Genomic Encyclopedia of Archaeal and Bacterial Type Strains, Phase II (KMG-II): from individual species to whole genera.</title>
        <authorList>
            <person name="Goeker M."/>
        </authorList>
    </citation>
    <scope>NUCLEOTIDE SEQUENCE [LARGE SCALE GENOMIC DNA]</scope>
    <source>
        <strain evidence="14 15">DSM 28229</strain>
    </source>
</reference>
<protein>
    <submittedName>
        <fullName evidence="14">ATP-binding cassette subfamily F protein uup</fullName>
    </submittedName>
</protein>
<evidence type="ECO:0000256" key="8">
    <source>
        <dbReference type="ARBA" id="ARBA00022840"/>
    </source>
</evidence>
<keyword evidence="8 14" id="KW-0067">ATP-binding</keyword>
<keyword evidence="9" id="KW-0810">Translation regulation</keyword>
<keyword evidence="6" id="KW-0547">Nucleotide-binding</keyword>
<evidence type="ECO:0000256" key="1">
    <source>
        <dbReference type="ARBA" id="ARBA00005868"/>
    </source>
</evidence>
<keyword evidence="15" id="KW-1185">Reference proteome</keyword>
<dbReference type="GO" id="GO:0016887">
    <property type="term" value="F:ATP hydrolysis activity"/>
    <property type="evidence" value="ECO:0007669"/>
    <property type="project" value="InterPro"/>
</dbReference>
<dbReference type="RefSeq" id="WP_109618602.1">
    <property type="nucleotide sequence ID" value="NZ_QGDO01000003.1"/>
</dbReference>
<evidence type="ECO:0000313" key="15">
    <source>
        <dbReference type="Proteomes" id="UP000245535"/>
    </source>
</evidence>
<name>A0A315Z8Y5_SEDFL</name>
<feature type="domain" description="ABC transporter" evidence="13">
    <location>
        <begin position="4"/>
        <end position="252"/>
    </location>
</feature>
<dbReference type="InterPro" id="IPR027417">
    <property type="entry name" value="P-loop_NTPase"/>
</dbReference>
<dbReference type="InterPro" id="IPR032524">
    <property type="entry name" value="ABC_tran_C"/>
</dbReference>
<proteinExistence type="inferred from homology"/>
<dbReference type="InterPro" id="IPR017871">
    <property type="entry name" value="ABC_transporter-like_CS"/>
</dbReference>
<dbReference type="OrthoDB" id="1521973at2"/>
<dbReference type="InterPro" id="IPR003439">
    <property type="entry name" value="ABC_transporter-like_ATP-bd"/>
</dbReference>
<keyword evidence="11" id="KW-0648">Protein biosynthesis</keyword>
<dbReference type="PROSITE" id="PS00211">
    <property type="entry name" value="ABC_TRANSPORTER_1"/>
    <property type="match status" value="1"/>
</dbReference>
<dbReference type="InterPro" id="IPR032781">
    <property type="entry name" value="ABC_tran_Xtn"/>
</dbReference>
<dbReference type="SUPFAM" id="SSF52540">
    <property type="entry name" value="P-loop containing nucleoside triphosphate hydrolases"/>
    <property type="match status" value="2"/>
</dbReference>
<keyword evidence="4" id="KW-0699">rRNA-binding</keyword>
<dbReference type="AlphaFoldDB" id="A0A315Z8Y5"/>
<organism evidence="14 15">
    <name type="scientific">Sediminitomix flava</name>
    <dbReference type="NCBI Taxonomy" id="379075"/>
    <lineage>
        <taxon>Bacteria</taxon>
        <taxon>Pseudomonadati</taxon>
        <taxon>Bacteroidota</taxon>
        <taxon>Cytophagia</taxon>
        <taxon>Cytophagales</taxon>
        <taxon>Flammeovirgaceae</taxon>
        <taxon>Sediminitomix</taxon>
    </lineage>
</organism>
<dbReference type="GO" id="GO:0006412">
    <property type="term" value="P:translation"/>
    <property type="evidence" value="ECO:0007669"/>
    <property type="project" value="UniProtKB-KW"/>
</dbReference>
<dbReference type="GO" id="GO:0019843">
    <property type="term" value="F:rRNA binding"/>
    <property type="evidence" value="ECO:0007669"/>
    <property type="project" value="UniProtKB-KW"/>
</dbReference>
<dbReference type="PANTHER" id="PTHR42855">
    <property type="entry name" value="ABC TRANSPORTER ATP-BINDING SUBUNIT"/>
    <property type="match status" value="1"/>
</dbReference>
<dbReference type="FunFam" id="3.40.50.300:FF:000183">
    <property type="entry name" value="ABC transporter ATP-binding protein yjjK"/>
    <property type="match status" value="1"/>
</dbReference>
<evidence type="ECO:0000256" key="9">
    <source>
        <dbReference type="ARBA" id="ARBA00022845"/>
    </source>
</evidence>
<dbReference type="GO" id="GO:0003677">
    <property type="term" value="F:DNA binding"/>
    <property type="evidence" value="ECO:0007669"/>
    <property type="project" value="InterPro"/>
</dbReference>
<dbReference type="GO" id="GO:0000049">
    <property type="term" value="F:tRNA binding"/>
    <property type="evidence" value="ECO:0007669"/>
    <property type="project" value="UniProtKB-KW"/>
</dbReference>
<evidence type="ECO:0000256" key="11">
    <source>
        <dbReference type="ARBA" id="ARBA00022917"/>
    </source>
</evidence>
<evidence type="ECO:0000256" key="6">
    <source>
        <dbReference type="ARBA" id="ARBA00022741"/>
    </source>
</evidence>
<keyword evidence="5" id="KW-0677">Repeat</keyword>
<dbReference type="InterPro" id="IPR003593">
    <property type="entry name" value="AAA+_ATPase"/>
</dbReference>
<evidence type="ECO:0000256" key="10">
    <source>
        <dbReference type="ARBA" id="ARBA00022884"/>
    </source>
</evidence>
<comment type="similarity">
    <text evidence="1">Belongs to the ABC transporter superfamily. ABCF family. Translational throttle EttA subfamily.</text>
</comment>
<keyword evidence="10" id="KW-0694">RNA-binding</keyword>
<dbReference type="InterPro" id="IPR037118">
    <property type="entry name" value="Val-tRNA_synth_C_sf"/>
</dbReference>
<evidence type="ECO:0000256" key="5">
    <source>
        <dbReference type="ARBA" id="ARBA00022737"/>
    </source>
</evidence>
<keyword evidence="7" id="KW-0378">Hydrolase</keyword>
<dbReference type="FunFam" id="3.40.50.300:FF:000011">
    <property type="entry name" value="Putative ABC transporter ATP-binding component"/>
    <property type="match status" value="1"/>
</dbReference>
<keyword evidence="3" id="KW-0820">tRNA-binding</keyword>
<gene>
    <name evidence="14" type="ORF">BC781_103275</name>
</gene>
<evidence type="ECO:0000256" key="2">
    <source>
        <dbReference type="ARBA" id="ARBA00022490"/>
    </source>
</evidence>
<evidence type="ECO:0000256" key="3">
    <source>
        <dbReference type="ARBA" id="ARBA00022555"/>
    </source>
</evidence>
<dbReference type="PANTHER" id="PTHR42855:SF1">
    <property type="entry name" value="ABC TRANSPORTER DOMAIN-CONTAINING PROTEIN"/>
    <property type="match status" value="1"/>
</dbReference>
<evidence type="ECO:0000313" key="14">
    <source>
        <dbReference type="EMBL" id="PWJ42025.1"/>
    </source>
</evidence>
<comment type="caution">
    <text evidence="14">The sequence shown here is derived from an EMBL/GenBank/DDBJ whole genome shotgun (WGS) entry which is preliminary data.</text>
</comment>
<evidence type="ECO:0000256" key="7">
    <source>
        <dbReference type="ARBA" id="ARBA00022801"/>
    </source>
</evidence>
<keyword evidence="2" id="KW-0963">Cytoplasm</keyword>
<dbReference type="SMART" id="SM00382">
    <property type="entry name" value="AAA"/>
    <property type="match status" value="2"/>
</dbReference>
<dbReference type="CDD" id="cd03221">
    <property type="entry name" value="ABCF_EF-3"/>
    <property type="match status" value="2"/>
</dbReference>
<dbReference type="Pfam" id="PF12848">
    <property type="entry name" value="ABC_tran_Xtn"/>
    <property type="match status" value="1"/>
</dbReference>
<dbReference type="Gene3D" id="1.10.287.380">
    <property type="entry name" value="Valyl-tRNA synthetase, C-terminal domain"/>
    <property type="match status" value="1"/>
</dbReference>
<dbReference type="EMBL" id="QGDO01000003">
    <property type="protein sequence ID" value="PWJ42025.1"/>
    <property type="molecule type" value="Genomic_DNA"/>
</dbReference>
<feature type="domain" description="ABC transporter" evidence="13">
    <location>
        <begin position="317"/>
        <end position="535"/>
    </location>
</feature>
<dbReference type="Pfam" id="PF00005">
    <property type="entry name" value="ABC_tran"/>
    <property type="match status" value="2"/>
</dbReference>
<dbReference type="GO" id="GO:0006417">
    <property type="term" value="P:regulation of translation"/>
    <property type="evidence" value="ECO:0007669"/>
    <property type="project" value="UniProtKB-KW"/>
</dbReference>
<feature type="region of interest" description="Disordered" evidence="12">
    <location>
        <begin position="538"/>
        <end position="561"/>
    </location>
</feature>
<dbReference type="InterPro" id="IPR051309">
    <property type="entry name" value="ABCF_ATPase"/>
</dbReference>
<dbReference type="PROSITE" id="PS50893">
    <property type="entry name" value="ABC_TRANSPORTER_2"/>
    <property type="match status" value="2"/>
</dbReference>
<dbReference type="Gene3D" id="3.40.50.300">
    <property type="entry name" value="P-loop containing nucleotide triphosphate hydrolases"/>
    <property type="match status" value="2"/>
</dbReference>
<accession>A0A315Z8Y5</accession>
<dbReference type="Proteomes" id="UP000245535">
    <property type="component" value="Unassembled WGS sequence"/>
</dbReference>
<dbReference type="Pfam" id="PF16326">
    <property type="entry name" value="ABC_tran_CTD"/>
    <property type="match status" value="1"/>
</dbReference>
<feature type="compositionally biased region" description="Basic and acidic residues" evidence="12">
    <location>
        <begin position="538"/>
        <end position="553"/>
    </location>
</feature>